<protein>
    <submittedName>
        <fullName evidence="3">Hypothetical_protein</fullName>
    </submittedName>
</protein>
<evidence type="ECO:0000313" key="5">
    <source>
        <dbReference type="Proteomes" id="UP001642409"/>
    </source>
</evidence>
<dbReference type="EMBL" id="CATOUU010000029">
    <property type="protein sequence ID" value="CAI9913652.1"/>
    <property type="molecule type" value="Genomic_DNA"/>
</dbReference>
<evidence type="ECO:0000313" key="4">
    <source>
        <dbReference type="EMBL" id="CAL6092863.1"/>
    </source>
</evidence>
<dbReference type="EMBL" id="CAXDID020000448">
    <property type="protein sequence ID" value="CAL6092860.1"/>
    <property type="molecule type" value="Genomic_DNA"/>
</dbReference>
<evidence type="ECO:0000313" key="2">
    <source>
        <dbReference type="EMBL" id="CAI9913655.1"/>
    </source>
</evidence>
<dbReference type="Proteomes" id="UP001642409">
    <property type="component" value="Unassembled WGS sequence"/>
</dbReference>
<gene>
    <name evidence="1" type="ORF">HINF_LOCUS1297</name>
    <name evidence="2" type="ORF">HINF_LOCUS1300</name>
    <name evidence="3" type="ORF">HINF_LOCUS66482</name>
    <name evidence="4" type="ORF">HINF_LOCUS66485</name>
</gene>
<comment type="caution">
    <text evidence="2">The sequence shown here is derived from an EMBL/GenBank/DDBJ whole genome shotgun (WGS) entry which is preliminary data.</text>
</comment>
<keyword evidence="5" id="KW-1185">Reference proteome</keyword>
<organism evidence="2">
    <name type="scientific">Hexamita inflata</name>
    <dbReference type="NCBI Taxonomy" id="28002"/>
    <lineage>
        <taxon>Eukaryota</taxon>
        <taxon>Metamonada</taxon>
        <taxon>Diplomonadida</taxon>
        <taxon>Hexamitidae</taxon>
        <taxon>Hexamitinae</taxon>
        <taxon>Hexamita</taxon>
    </lineage>
</organism>
<evidence type="ECO:0000313" key="1">
    <source>
        <dbReference type="EMBL" id="CAI9913652.1"/>
    </source>
</evidence>
<proteinExistence type="predicted"/>
<dbReference type="AlphaFoldDB" id="A0AA86N6C1"/>
<dbReference type="EMBL" id="CAXDID020000448">
    <property type="protein sequence ID" value="CAL6092863.1"/>
    <property type="molecule type" value="Genomic_DNA"/>
</dbReference>
<name>A0AA86N6C1_9EUKA</name>
<reference evidence="2" key="1">
    <citation type="submission" date="2023-06" db="EMBL/GenBank/DDBJ databases">
        <authorList>
            <person name="Kurt Z."/>
        </authorList>
    </citation>
    <scope>NUCLEOTIDE SEQUENCE</scope>
</reference>
<sequence>MQLTVSFLDQLLIFNYLTEQRISFKVTKLQTAMQSRVHSRPISRQDVIEEIHSIPFWFQENYYPREQLSVRQTDRVDFNYNIGLSMLNAEQLVKRSINIE</sequence>
<dbReference type="EMBL" id="CATOUU010000029">
    <property type="protein sequence ID" value="CAI9913655.1"/>
    <property type="molecule type" value="Genomic_DNA"/>
</dbReference>
<evidence type="ECO:0000313" key="3">
    <source>
        <dbReference type="EMBL" id="CAL6092860.1"/>
    </source>
</evidence>
<reference evidence="3 5" key="2">
    <citation type="submission" date="2024-07" db="EMBL/GenBank/DDBJ databases">
        <authorList>
            <person name="Akdeniz Z."/>
        </authorList>
    </citation>
    <scope>NUCLEOTIDE SEQUENCE [LARGE SCALE GENOMIC DNA]</scope>
</reference>
<accession>A0AA86N6C1</accession>